<feature type="compositionally biased region" description="Polar residues" evidence="1">
    <location>
        <begin position="746"/>
        <end position="755"/>
    </location>
</feature>
<protein>
    <submittedName>
        <fullName evidence="2">Uncharacterized protein</fullName>
    </submittedName>
</protein>
<feature type="region of interest" description="Disordered" evidence="1">
    <location>
        <begin position="717"/>
        <end position="787"/>
    </location>
</feature>
<keyword evidence="3" id="KW-1185">Reference proteome</keyword>
<gene>
    <name evidence="2" type="primary">Contig18490.g19640</name>
    <name evidence="2" type="ORF">STYLEM_1564</name>
</gene>
<dbReference type="InParanoid" id="A0A077ZVY5"/>
<feature type="region of interest" description="Disordered" evidence="1">
    <location>
        <begin position="666"/>
        <end position="685"/>
    </location>
</feature>
<evidence type="ECO:0000313" key="3">
    <source>
        <dbReference type="Proteomes" id="UP000039865"/>
    </source>
</evidence>
<dbReference type="EMBL" id="CCKQ01001479">
    <property type="protein sequence ID" value="CDW72601.1"/>
    <property type="molecule type" value="Genomic_DNA"/>
</dbReference>
<dbReference type="Proteomes" id="UP000039865">
    <property type="component" value="Unassembled WGS sequence"/>
</dbReference>
<feature type="compositionally biased region" description="Low complexity" evidence="1">
    <location>
        <begin position="732"/>
        <end position="745"/>
    </location>
</feature>
<feature type="compositionally biased region" description="Low complexity" evidence="1">
    <location>
        <begin position="756"/>
        <end position="768"/>
    </location>
</feature>
<feature type="compositionally biased region" description="Polar residues" evidence="1">
    <location>
        <begin position="205"/>
        <end position="263"/>
    </location>
</feature>
<dbReference type="AlphaFoldDB" id="A0A077ZVY5"/>
<reference evidence="2 3" key="1">
    <citation type="submission" date="2014-06" db="EMBL/GenBank/DDBJ databases">
        <authorList>
            <person name="Swart Estienne"/>
        </authorList>
    </citation>
    <scope>NUCLEOTIDE SEQUENCE [LARGE SCALE GENOMIC DNA]</scope>
    <source>
        <strain evidence="2 3">130c</strain>
    </source>
</reference>
<accession>A0A077ZVY5</accession>
<organism evidence="2 3">
    <name type="scientific">Stylonychia lemnae</name>
    <name type="common">Ciliate</name>
    <dbReference type="NCBI Taxonomy" id="5949"/>
    <lineage>
        <taxon>Eukaryota</taxon>
        <taxon>Sar</taxon>
        <taxon>Alveolata</taxon>
        <taxon>Ciliophora</taxon>
        <taxon>Intramacronucleata</taxon>
        <taxon>Spirotrichea</taxon>
        <taxon>Stichotrichia</taxon>
        <taxon>Sporadotrichida</taxon>
        <taxon>Oxytrichidae</taxon>
        <taxon>Stylonychinae</taxon>
        <taxon>Stylonychia</taxon>
    </lineage>
</organism>
<feature type="region of interest" description="Disordered" evidence="1">
    <location>
        <begin position="124"/>
        <end position="263"/>
    </location>
</feature>
<evidence type="ECO:0000256" key="1">
    <source>
        <dbReference type="SAM" id="MobiDB-lite"/>
    </source>
</evidence>
<proteinExistence type="predicted"/>
<feature type="compositionally biased region" description="Polar residues" evidence="1">
    <location>
        <begin position="142"/>
        <end position="178"/>
    </location>
</feature>
<name>A0A077ZVY5_STYLE</name>
<feature type="region of interest" description="Disordered" evidence="1">
    <location>
        <begin position="841"/>
        <end position="862"/>
    </location>
</feature>
<sequence length="925" mass="106115">MTSLKVNNFVPTTQPLKQHSMSDPNFHNPEENQFTKEQLQSFQDMQKINEPRAFTQILNAINSKDLSESEKSIIREELQTQNSMIMMIFRFFLQSNEYQFFIRRLKNVAMTKVSLKQLRSNENILNQRQEDRPSGGYIGGVNNKQIDDNSTIKPSTLDYSRPPATTNNSAGVKQTSMFQTPQKNTTKKTQFLSNMESSEQERKLTNQNGRQQSSSAYNGSSTQISNFSKLQSSVKESNQQNSKLGGSSSQQRPPLVQRNNVLNQRDDFYFKKTKCYKGQNTIVYKHPSNMDFSQALKAIQNLGIDVQQMQNYLKEEQPSARIGPNILFKEVNEASGGITPPIQVQSDSDSGTNGNELTPTYINTEQSYNRHQINSLSPQLNQRQSYDLQTLDLSNANLKSIFCGVDSAYVINILRHQASKNHNKIEEDDLTLCLQIVSRKSITNTQIKKEVSEFFNEIIESNKLDKRTFNQKENRYVLFEEMLGPITLKTLLTRESFNADAHLRKCFDCFRQQNASKLISNDEMLRFISSTVQFIVYKVPKTVTQDIIKQVLQINSEYLVNKTIHYESSKVQQELSDWLSKHFGNQRNFQTIDQPSNHSKTFFDYSRSHSNKDPAYSQHNSQMTTIERTSNIQINSFQRAPQNLHTIQTASSTMLKSYNMINIQNSGMVGQNNRPQASNANQESRIPQKELQASNYEVYSQHNSSQFSTSLTNNNQVAVQRPASSHEKTADQFQEQQQQKFSYQKPSSANNSRFFNNYTNDQQQNNTYEPNSIRKSQNLYPNSPGKANAVSMTLQQIQNENILNDKANKAQKTYTLGFSGGLIENLNMQQNIYREMLQKQRQSNGNDYADELQSPPPFSRQSQSQQVTMIERENNSLNSSGINEVIKLKPTLMSHNTSQSDLSEKFSNMGVHEKPHVNVFNVRRY</sequence>
<evidence type="ECO:0000313" key="2">
    <source>
        <dbReference type="EMBL" id="CDW72601.1"/>
    </source>
</evidence>
<feature type="compositionally biased region" description="Low complexity" evidence="1">
    <location>
        <begin position="179"/>
        <end position="190"/>
    </location>
</feature>
<feature type="compositionally biased region" description="Polar residues" evidence="1">
    <location>
        <begin position="769"/>
        <end position="781"/>
    </location>
</feature>